<gene>
    <name evidence="10" type="ORF">HPULCUR_005304</name>
</gene>
<dbReference type="InterPro" id="IPR013087">
    <property type="entry name" value="Znf_C2H2_type"/>
</dbReference>
<dbReference type="Gene3D" id="3.30.160.60">
    <property type="entry name" value="Classic Zinc Finger"/>
    <property type="match status" value="2"/>
</dbReference>
<feature type="domain" description="C2H2-type" evidence="9">
    <location>
        <begin position="45"/>
        <end position="74"/>
    </location>
</feature>
<keyword evidence="11" id="KW-1185">Reference proteome</keyword>
<accession>A0ABP9Y016</accession>
<evidence type="ECO:0000256" key="6">
    <source>
        <dbReference type="ARBA" id="ARBA00023242"/>
    </source>
</evidence>
<dbReference type="SUPFAM" id="SSF57667">
    <property type="entry name" value="beta-beta-alpha zinc fingers"/>
    <property type="match status" value="1"/>
</dbReference>
<protein>
    <recommendedName>
        <fullName evidence="9">C2H2-type domain-containing protein</fullName>
    </recommendedName>
</protein>
<feature type="compositionally biased region" description="Polar residues" evidence="8">
    <location>
        <begin position="72"/>
        <end position="89"/>
    </location>
</feature>
<feature type="compositionally biased region" description="Acidic residues" evidence="8">
    <location>
        <begin position="145"/>
        <end position="154"/>
    </location>
</feature>
<evidence type="ECO:0000256" key="8">
    <source>
        <dbReference type="SAM" id="MobiDB-lite"/>
    </source>
</evidence>
<dbReference type="PANTHER" id="PTHR40626">
    <property type="entry name" value="MIP31509P"/>
    <property type="match status" value="1"/>
</dbReference>
<dbReference type="InterPro" id="IPR036236">
    <property type="entry name" value="Znf_C2H2_sf"/>
</dbReference>
<evidence type="ECO:0000256" key="4">
    <source>
        <dbReference type="ARBA" id="ARBA00022771"/>
    </source>
</evidence>
<evidence type="ECO:0000256" key="1">
    <source>
        <dbReference type="ARBA" id="ARBA00004123"/>
    </source>
</evidence>
<dbReference type="PANTHER" id="PTHR40626:SF32">
    <property type="entry name" value="ZINC FINGER PROTEIN RST2"/>
    <property type="match status" value="1"/>
</dbReference>
<evidence type="ECO:0000256" key="5">
    <source>
        <dbReference type="ARBA" id="ARBA00022833"/>
    </source>
</evidence>
<dbReference type="InterPro" id="IPR051059">
    <property type="entry name" value="VerF-like"/>
</dbReference>
<keyword evidence="2" id="KW-0479">Metal-binding</keyword>
<keyword evidence="6" id="KW-0539">Nucleus</keyword>
<evidence type="ECO:0000256" key="3">
    <source>
        <dbReference type="ARBA" id="ARBA00022737"/>
    </source>
</evidence>
<dbReference type="PROSITE" id="PS00028">
    <property type="entry name" value="ZINC_FINGER_C2H2_1"/>
    <property type="match status" value="1"/>
</dbReference>
<sequence>MQQKRTRSSRPKVFQCTGFGDCKMVFTRSEHLARHSRKHTGEKPFVCIVPLCTKAFSRFDNMMQHTQTHRNNSYNIISPNTRSTRASSQRNHHHHKEEKPCQKNLHIDTKSTTTAATSCSGLISPISLSSPKHTLQESTGSYSSSDDEEEDEDELTHMMSPLPSRRRLSIAEICNPTTTCIFLTKDEFEALEGFDRFRHSPTVFF</sequence>
<reference evidence="10 11" key="1">
    <citation type="submission" date="2024-04" db="EMBL/GenBank/DDBJ databases">
        <title>genome sequences of Mucor flavus KT1a and Helicostylum pulchrum KT1b strains isolation_sourced from the surface of a dry-aged beef.</title>
        <authorList>
            <person name="Toyotome T."/>
            <person name="Hosono M."/>
            <person name="Torimaru M."/>
            <person name="Fukuda K."/>
            <person name="Mikami N."/>
        </authorList>
    </citation>
    <scope>NUCLEOTIDE SEQUENCE [LARGE SCALE GENOMIC DNA]</scope>
    <source>
        <strain evidence="10 11">KT1b</strain>
    </source>
</reference>
<evidence type="ECO:0000259" key="9">
    <source>
        <dbReference type="PROSITE" id="PS50157"/>
    </source>
</evidence>
<evidence type="ECO:0000313" key="10">
    <source>
        <dbReference type="EMBL" id="GAA5799883.1"/>
    </source>
</evidence>
<feature type="region of interest" description="Disordered" evidence="8">
    <location>
        <begin position="72"/>
        <end position="106"/>
    </location>
</feature>
<feature type="compositionally biased region" description="Basic and acidic residues" evidence="8">
    <location>
        <begin position="97"/>
        <end position="106"/>
    </location>
</feature>
<comment type="subcellular location">
    <subcellularLocation>
        <location evidence="1">Nucleus</location>
    </subcellularLocation>
</comment>
<evidence type="ECO:0000256" key="7">
    <source>
        <dbReference type="PROSITE-ProRule" id="PRU00042"/>
    </source>
</evidence>
<dbReference type="PROSITE" id="PS50157">
    <property type="entry name" value="ZINC_FINGER_C2H2_2"/>
    <property type="match status" value="2"/>
</dbReference>
<evidence type="ECO:0000256" key="2">
    <source>
        <dbReference type="ARBA" id="ARBA00022723"/>
    </source>
</evidence>
<keyword evidence="5" id="KW-0862">Zinc</keyword>
<keyword evidence="3" id="KW-0677">Repeat</keyword>
<dbReference type="Proteomes" id="UP001476247">
    <property type="component" value="Unassembled WGS sequence"/>
</dbReference>
<dbReference type="SMART" id="SM00355">
    <property type="entry name" value="ZnF_C2H2"/>
    <property type="match status" value="2"/>
</dbReference>
<feature type="region of interest" description="Disordered" evidence="8">
    <location>
        <begin position="130"/>
        <end position="162"/>
    </location>
</feature>
<comment type="caution">
    <text evidence="10">The sequence shown here is derived from an EMBL/GenBank/DDBJ whole genome shotgun (WGS) entry which is preliminary data.</text>
</comment>
<name>A0ABP9Y016_9FUNG</name>
<evidence type="ECO:0000313" key="11">
    <source>
        <dbReference type="Proteomes" id="UP001476247"/>
    </source>
</evidence>
<proteinExistence type="predicted"/>
<dbReference type="EMBL" id="BAABUJ010000014">
    <property type="protein sequence ID" value="GAA5799883.1"/>
    <property type="molecule type" value="Genomic_DNA"/>
</dbReference>
<organism evidence="10 11">
    <name type="scientific">Helicostylum pulchrum</name>
    <dbReference type="NCBI Taxonomy" id="562976"/>
    <lineage>
        <taxon>Eukaryota</taxon>
        <taxon>Fungi</taxon>
        <taxon>Fungi incertae sedis</taxon>
        <taxon>Mucoromycota</taxon>
        <taxon>Mucoromycotina</taxon>
        <taxon>Mucoromycetes</taxon>
        <taxon>Mucorales</taxon>
        <taxon>Mucorineae</taxon>
        <taxon>Mucoraceae</taxon>
        <taxon>Helicostylum</taxon>
    </lineage>
</organism>
<dbReference type="Pfam" id="PF00096">
    <property type="entry name" value="zf-C2H2"/>
    <property type="match status" value="1"/>
</dbReference>
<keyword evidence="4 7" id="KW-0863">Zinc-finger</keyword>
<feature type="domain" description="C2H2-type" evidence="9">
    <location>
        <begin position="14"/>
        <end position="44"/>
    </location>
</feature>